<evidence type="ECO:0000313" key="4">
    <source>
        <dbReference type="Proteomes" id="UP000663868"/>
    </source>
</evidence>
<proteinExistence type="predicted"/>
<reference evidence="3" key="1">
    <citation type="submission" date="2021-02" db="EMBL/GenBank/DDBJ databases">
        <authorList>
            <person name="Nowell W R."/>
        </authorList>
    </citation>
    <scope>NUCLEOTIDE SEQUENCE</scope>
</reference>
<dbReference type="SUPFAM" id="SSF69318">
    <property type="entry name" value="Integrin alpha N-terminal domain"/>
    <property type="match status" value="1"/>
</dbReference>
<accession>A0A819SGB5</accession>
<organism evidence="3 4">
    <name type="scientific">Adineta steineri</name>
    <dbReference type="NCBI Taxonomy" id="433720"/>
    <lineage>
        <taxon>Eukaryota</taxon>
        <taxon>Metazoa</taxon>
        <taxon>Spiralia</taxon>
        <taxon>Gnathifera</taxon>
        <taxon>Rotifera</taxon>
        <taxon>Eurotatoria</taxon>
        <taxon>Bdelloidea</taxon>
        <taxon>Adinetida</taxon>
        <taxon>Adinetidae</taxon>
        <taxon>Adineta</taxon>
    </lineage>
</organism>
<evidence type="ECO:0000313" key="3">
    <source>
        <dbReference type="EMBL" id="CAF4062537.1"/>
    </source>
</evidence>
<dbReference type="EMBL" id="CAJOBB010003860">
    <property type="protein sequence ID" value="CAF4062537.1"/>
    <property type="molecule type" value="Genomic_DNA"/>
</dbReference>
<dbReference type="InterPro" id="IPR028994">
    <property type="entry name" value="Integrin_alpha_N"/>
</dbReference>
<feature type="transmembrane region" description="Helical" evidence="2">
    <location>
        <begin position="416"/>
        <end position="434"/>
    </location>
</feature>
<dbReference type="Pfam" id="PF13517">
    <property type="entry name" value="FG-GAP_3"/>
    <property type="match status" value="2"/>
</dbReference>
<evidence type="ECO:0000256" key="1">
    <source>
        <dbReference type="ARBA" id="ARBA00022729"/>
    </source>
</evidence>
<dbReference type="PANTHER" id="PTHR46580:SF4">
    <property type="entry name" value="ATP_GTP-BINDING PROTEIN"/>
    <property type="match status" value="1"/>
</dbReference>
<keyword evidence="2" id="KW-1133">Transmembrane helix</keyword>
<feature type="transmembrane region" description="Helical" evidence="2">
    <location>
        <begin position="339"/>
        <end position="363"/>
    </location>
</feature>
<feature type="transmembrane region" description="Helical" evidence="2">
    <location>
        <begin position="843"/>
        <end position="865"/>
    </location>
</feature>
<dbReference type="InterPro" id="IPR013517">
    <property type="entry name" value="FG-GAP"/>
</dbReference>
<dbReference type="Proteomes" id="UP000663868">
    <property type="component" value="Unassembled WGS sequence"/>
</dbReference>
<keyword evidence="2" id="KW-0812">Transmembrane</keyword>
<protein>
    <submittedName>
        <fullName evidence="3">Uncharacterized protein</fullName>
    </submittedName>
</protein>
<dbReference type="PANTHER" id="PTHR46580">
    <property type="entry name" value="SENSOR KINASE-RELATED"/>
    <property type="match status" value="1"/>
</dbReference>
<feature type="transmembrane region" description="Helical" evidence="2">
    <location>
        <begin position="752"/>
        <end position="774"/>
    </location>
</feature>
<dbReference type="Gene3D" id="2.130.10.130">
    <property type="entry name" value="Integrin alpha, N-terminal"/>
    <property type="match status" value="2"/>
</dbReference>
<keyword evidence="1" id="KW-0732">Signal</keyword>
<name>A0A819SGB5_9BILA</name>
<sequence length="1193" mass="133568">MKTESSTITVLDITPVKFDELYSKHKKTLSCPCSTISMPLKTFVSNIIKLHPVCKSIFVNQSWIEALYLLNASQYGVWDFRTTASSQFALLSDFCSIAKDMISHIENDVGNNDFITAYLLTDTQIEFEANSTTESFKNSASARIIMFLNYLRTTIRGNYLVSALNTNLIIEISADTDNWFVAIASTVMYNSTSGRRLSCRDDNPTSAATLNPLLNDSVTLDRIQKFESMPNSTIVSGFFAACTPLEALLQSTLDCLYEIECLHLLSDYFPVLNHMGANWTDSILTSKQQNLSVNDYFNNLFIEEWLTKINYSEYFNECHPSVCTYKVTDRAGISDTITLLISLYGGLVIILRLIASFLVSFVLPGIPEINSTVLTCICATNPHCQGSNVIYSPGLVQGINVDPITAKRLGRWATRLYIGLFLGSLGILTIYNLIQPEMMTKTFDKPPFNVYKNLKRLYGDELKCPCSVIASAYSQFIEIEPIYHEICSSPFASEQWRIDITAGLAANLSIYTRRDYRRFLSAHLQLLHGLCQLSKEAVYNWINQFRTSLLVTSELLSETNFHQKLESLMEQSKSNAPTTCRHLLFLIRTINHGNAFMSIYGTTFEYIVRTNTLDEFHAPTRALIYDDECSCGLCSNCTTQANFIISNSSKIISISVKGLKIGCTPSESFRASTLECFYDRSCINLIHQYTNYGNFHRPLSIMKSRFSTNTTIAELIDNLFIEQWSNKTNYSSYFEQCLPSYCFYTSVPRFNLIYIITLLLSLQGGLTIILKWICPKIVRIASKINDYRKKRTNTVRPACVPERTSNGVCNTTIDNVTTNVEIRSTPETSQTIVVRSVRCTSKVFFGCILLTCVLAALAIFSFYGVRQASSINMTNDTNLNPTTNTTMSTFSSTAIPICKSQFRSMSMNTSNYDIIPHAFVSADFNNDNRLDLVFYSEFYTTLYLLHGIGDGSFGAENIIPMESFNYLTHIDVGDFNNDNRLDLVLVNDTHLGIFFGNGNGTFGALNTLSLRPECSLIDITVADFNHDNYSDIAVVSFHNNNICVFLGKRIDNFSLPFIFSTGHNSKPQSLIVNDFNSDGHLDIAVNNNNAVNVGVFIGCGNGTFEVQKQSFTFFGSNPNNIAVGDFDGDTYPDVVTSNTDENLICILSRYNNGFFSISQKFFIKSVLTAPSVAVGDFNCDGHLDIAVGTTNPY</sequence>
<gene>
    <name evidence="3" type="ORF">KXQ929_LOCUS32237</name>
</gene>
<dbReference type="AlphaFoldDB" id="A0A819SGB5"/>
<evidence type="ECO:0000256" key="2">
    <source>
        <dbReference type="SAM" id="Phobius"/>
    </source>
</evidence>
<comment type="caution">
    <text evidence="3">The sequence shown here is derived from an EMBL/GenBank/DDBJ whole genome shotgun (WGS) entry which is preliminary data.</text>
</comment>
<feature type="non-terminal residue" evidence="3">
    <location>
        <position position="1"/>
    </location>
</feature>
<keyword evidence="2" id="KW-0472">Membrane</keyword>